<feature type="compositionally biased region" description="Basic and acidic residues" evidence="1">
    <location>
        <begin position="73"/>
        <end position="82"/>
    </location>
</feature>
<dbReference type="EMBL" id="BMAW01018532">
    <property type="protein sequence ID" value="GFT58807.1"/>
    <property type="molecule type" value="Genomic_DNA"/>
</dbReference>
<evidence type="ECO:0000313" key="2">
    <source>
        <dbReference type="EMBL" id="GFS66612.1"/>
    </source>
</evidence>
<organism evidence="2 4">
    <name type="scientific">Nephila pilipes</name>
    <name type="common">Giant wood spider</name>
    <name type="synonym">Nephila maculata</name>
    <dbReference type="NCBI Taxonomy" id="299642"/>
    <lineage>
        <taxon>Eukaryota</taxon>
        <taxon>Metazoa</taxon>
        <taxon>Ecdysozoa</taxon>
        <taxon>Arthropoda</taxon>
        <taxon>Chelicerata</taxon>
        <taxon>Arachnida</taxon>
        <taxon>Araneae</taxon>
        <taxon>Araneomorphae</taxon>
        <taxon>Entelegynae</taxon>
        <taxon>Araneoidea</taxon>
        <taxon>Nephilidae</taxon>
        <taxon>Nephila</taxon>
    </lineage>
</organism>
<dbReference type="Proteomes" id="UP000887013">
    <property type="component" value="Unassembled WGS sequence"/>
</dbReference>
<proteinExistence type="predicted"/>
<sequence length="82" mass="9407">MNKVSLAFSELFSFANSFCNPICGCGLRQSSALATRRGAIHQRNYPPVQHSQLLVQSGIPYDRQPNQSLRRKREMERQRTQV</sequence>
<reference evidence="2" key="1">
    <citation type="submission" date="2020-08" db="EMBL/GenBank/DDBJ databases">
        <title>Multicomponent nature underlies the extraordinary mechanical properties of spider dragline silk.</title>
        <authorList>
            <person name="Kono N."/>
            <person name="Nakamura H."/>
            <person name="Mori M."/>
            <person name="Yoshida Y."/>
            <person name="Ohtoshi R."/>
            <person name="Malay A.D."/>
            <person name="Moran D.A.P."/>
            <person name="Tomita M."/>
            <person name="Numata K."/>
            <person name="Arakawa K."/>
        </authorList>
    </citation>
    <scope>NUCLEOTIDE SEQUENCE</scope>
</reference>
<keyword evidence="4" id="KW-1185">Reference proteome</keyword>
<dbReference type="AlphaFoldDB" id="A0A8X6JXT9"/>
<evidence type="ECO:0000313" key="3">
    <source>
        <dbReference type="EMBL" id="GFT58807.1"/>
    </source>
</evidence>
<accession>A0A8X6JXT9</accession>
<comment type="caution">
    <text evidence="2">The sequence shown here is derived from an EMBL/GenBank/DDBJ whole genome shotgun (WGS) entry which is preliminary data.</text>
</comment>
<dbReference type="EMBL" id="BMAW01094637">
    <property type="protein sequence ID" value="GFS66612.1"/>
    <property type="molecule type" value="Genomic_DNA"/>
</dbReference>
<evidence type="ECO:0000313" key="4">
    <source>
        <dbReference type="Proteomes" id="UP000887013"/>
    </source>
</evidence>
<evidence type="ECO:0000256" key="1">
    <source>
        <dbReference type="SAM" id="MobiDB-lite"/>
    </source>
</evidence>
<name>A0A8X6JXT9_NEPPI</name>
<protein>
    <submittedName>
        <fullName evidence="2">Uncharacterized protein</fullName>
    </submittedName>
</protein>
<feature type="region of interest" description="Disordered" evidence="1">
    <location>
        <begin position="61"/>
        <end position="82"/>
    </location>
</feature>
<gene>
    <name evidence="2" type="ORF">NPIL_400101</name>
    <name evidence="3" type="ORF">NPIL_47601</name>
</gene>